<evidence type="ECO:0000313" key="2">
    <source>
        <dbReference type="EMBL" id="EDR12788.1"/>
    </source>
</evidence>
<gene>
    <name evidence="2" type="ORF">LACBIDRAFT_311625</name>
</gene>
<dbReference type="HOGENOM" id="CLU_071088_0_0_1"/>
<name>B0CXV4_LACBS</name>
<organism evidence="3">
    <name type="scientific">Laccaria bicolor (strain S238N-H82 / ATCC MYA-4686)</name>
    <name type="common">Bicoloured deceiver</name>
    <name type="synonym">Laccaria laccata var. bicolor</name>
    <dbReference type="NCBI Taxonomy" id="486041"/>
    <lineage>
        <taxon>Eukaryota</taxon>
        <taxon>Fungi</taxon>
        <taxon>Dikarya</taxon>
        <taxon>Basidiomycota</taxon>
        <taxon>Agaricomycotina</taxon>
        <taxon>Agaricomycetes</taxon>
        <taxon>Agaricomycetidae</taxon>
        <taxon>Agaricales</taxon>
        <taxon>Agaricineae</taxon>
        <taxon>Hydnangiaceae</taxon>
        <taxon>Laccaria</taxon>
    </lineage>
</organism>
<evidence type="ECO:0000256" key="1">
    <source>
        <dbReference type="SAM" id="MobiDB-lite"/>
    </source>
</evidence>
<accession>B0CXV4</accession>
<sequence length="315" mass="34249">MKGLEMVDEDKIDTEALQAQIDLSMSFTQTLVSSWLKPQKASTSSRKRNFEAELRDYMHRPPRLGVGAPIPDTQAGSREIARLRGQLAGKKRGRDGDVDHSSPQGSDVEEESRTGAIKHKIREDPFDVVHGKKKKKTNGKVNGVMTPSPAPVVTLESSQPETEETIPNQANEIAGEPEPIHDVTPPKSGAKKPQHSTPQEGGFNLKMISSSTTPPSSSSNLSNQLKPSSTPISRLAITEPVLSKFSTIPAPTSRVDLPPQLLNESLLNLKPLLSEAESDDALPATSSTSPRKKRKRRKKKNPLHDNSPSVTNTVS</sequence>
<feature type="compositionally biased region" description="Low complexity" evidence="1">
    <location>
        <begin position="209"/>
        <end position="229"/>
    </location>
</feature>
<dbReference type="EMBL" id="DS547094">
    <property type="protein sequence ID" value="EDR12788.1"/>
    <property type="molecule type" value="Genomic_DNA"/>
</dbReference>
<evidence type="ECO:0000313" key="3">
    <source>
        <dbReference type="Proteomes" id="UP000001194"/>
    </source>
</evidence>
<feature type="compositionally biased region" description="Basic residues" evidence="1">
    <location>
        <begin position="290"/>
        <end position="301"/>
    </location>
</feature>
<feature type="compositionally biased region" description="Polar residues" evidence="1">
    <location>
        <begin position="304"/>
        <end position="315"/>
    </location>
</feature>
<dbReference type="GeneID" id="6072767"/>
<feature type="compositionally biased region" description="Polar residues" evidence="1">
    <location>
        <begin position="155"/>
        <end position="171"/>
    </location>
</feature>
<dbReference type="AlphaFoldDB" id="B0CXV4"/>
<proteinExistence type="predicted"/>
<feature type="region of interest" description="Disordered" evidence="1">
    <location>
        <begin position="60"/>
        <end position="234"/>
    </location>
</feature>
<dbReference type="InterPro" id="IPR021641">
    <property type="entry name" value="DUF3245"/>
</dbReference>
<dbReference type="InParanoid" id="B0CXV4"/>
<dbReference type="Proteomes" id="UP000001194">
    <property type="component" value="Unassembled WGS sequence"/>
</dbReference>
<reference evidence="2 3" key="1">
    <citation type="journal article" date="2008" name="Nature">
        <title>The genome of Laccaria bicolor provides insights into mycorrhizal symbiosis.</title>
        <authorList>
            <person name="Martin F."/>
            <person name="Aerts A."/>
            <person name="Ahren D."/>
            <person name="Brun A."/>
            <person name="Danchin E.G.J."/>
            <person name="Duchaussoy F."/>
            <person name="Gibon J."/>
            <person name="Kohler A."/>
            <person name="Lindquist E."/>
            <person name="Pereda V."/>
            <person name="Salamov A."/>
            <person name="Shapiro H.J."/>
            <person name="Wuyts J."/>
            <person name="Blaudez D."/>
            <person name="Buee M."/>
            <person name="Brokstein P."/>
            <person name="Canbaeck B."/>
            <person name="Cohen D."/>
            <person name="Courty P.E."/>
            <person name="Coutinho P.M."/>
            <person name="Delaruelle C."/>
            <person name="Detter J.C."/>
            <person name="Deveau A."/>
            <person name="DiFazio S."/>
            <person name="Duplessis S."/>
            <person name="Fraissinet-Tachet L."/>
            <person name="Lucic E."/>
            <person name="Frey-Klett P."/>
            <person name="Fourrey C."/>
            <person name="Feussner I."/>
            <person name="Gay G."/>
            <person name="Grimwood J."/>
            <person name="Hoegger P.J."/>
            <person name="Jain P."/>
            <person name="Kilaru S."/>
            <person name="Labbe J."/>
            <person name="Lin Y.C."/>
            <person name="Legue V."/>
            <person name="Le Tacon F."/>
            <person name="Marmeisse R."/>
            <person name="Melayah D."/>
            <person name="Montanini B."/>
            <person name="Muratet M."/>
            <person name="Nehls U."/>
            <person name="Niculita-Hirzel H."/>
            <person name="Oudot-Le Secq M.P."/>
            <person name="Peter M."/>
            <person name="Quesneville H."/>
            <person name="Rajashekar B."/>
            <person name="Reich M."/>
            <person name="Rouhier N."/>
            <person name="Schmutz J."/>
            <person name="Yin T."/>
            <person name="Chalot M."/>
            <person name="Henrissat B."/>
            <person name="Kuees U."/>
            <person name="Lucas S."/>
            <person name="Van de Peer Y."/>
            <person name="Podila G.K."/>
            <person name="Polle A."/>
            <person name="Pukkila P.J."/>
            <person name="Richardson P.M."/>
            <person name="Rouze P."/>
            <person name="Sanders I.R."/>
            <person name="Stajich J.E."/>
            <person name="Tunlid A."/>
            <person name="Tuskan G."/>
            <person name="Grigoriev I.V."/>
        </authorList>
    </citation>
    <scope>NUCLEOTIDE SEQUENCE [LARGE SCALE GENOMIC DNA]</scope>
    <source>
        <strain evidence="3">S238N-H82 / ATCC MYA-4686</strain>
    </source>
</reference>
<dbReference type="RefSeq" id="XP_001877052.1">
    <property type="nucleotide sequence ID" value="XM_001877017.1"/>
</dbReference>
<feature type="region of interest" description="Disordered" evidence="1">
    <location>
        <begin position="274"/>
        <end position="315"/>
    </location>
</feature>
<dbReference type="KEGG" id="lbc:LACBIDRAFT_311625"/>
<dbReference type="OrthoDB" id="3438340at2759"/>
<dbReference type="Pfam" id="PF11595">
    <property type="entry name" value="DUF3245"/>
    <property type="match status" value="1"/>
</dbReference>
<protein>
    <submittedName>
        <fullName evidence="2">Predicted protein</fullName>
    </submittedName>
</protein>
<keyword evidence="3" id="KW-1185">Reference proteome</keyword>
<feature type="compositionally biased region" description="Basic and acidic residues" evidence="1">
    <location>
        <begin position="121"/>
        <end position="130"/>
    </location>
</feature>